<gene>
    <name evidence="1" type="ORF">H0H81_009882</name>
</gene>
<comment type="caution">
    <text evidence="1">The sequence shown here is derived from an EMBL/GenBank/DDBJ whole genome shotgun (WGS) entry which is preliminary data.</text>
</comment>
<protein>
    <submittedName>
        <fullName evidence="1">Uncharacterized protein</fullName>
    </submittedName>
</protein>
<keyword evidence="2" id="KW-1185">Reference proteome</keyword>
<evidence type="ECO:0000313" key="1">
    <source>
        <dbReference type="EMBL" id="KAG5654634.1"/>
    </source>
</evidence>
<organism evidence="1 2">
    <name type="scientific">Sphagnurus paluster</name>
    <dbReference type="NCBI Taxonomy" id="117069"/>
    <lineage>
        <taxon>Eukaryota</taxon>
        <taxon>Fungi</taxon>
        <taxon>Dikarya</taxon>
        <taxon>Basidiomycota</taxon>
        <taxon>Agaricomycotina</taxon>
        <taxon>Agaricomycetes</taxon>
        <taxon>Agaricomycetidae</taxon>
        <taxon>Agaricales</taxon>
        <taxon>Tricholomatineae</taxon>
        <taxon>Lyophyllaceae</taxon>
        <taxon>Sphagnurus</taxon>
    </lineage>
</organism>
<reference evidence="1" key="1">
    <citation type="submission" date="2021-02" db="EMBL/GenBank/DDBJ databases">
        <authorList>
            <person name="Nieuwenhuis M."/>
            <person name="Van De Peppel L.J.J."/>
        </authorList>
    </citation>
    <scope>NUCLEOTIDE SEQUENCE</scope>
    <source>
        <strain evidence="1">D49</strain>
    </source>
</reference>
<sequence>TQRVGERISFRQARERQKSGYIYGYPLNHEAIRKCGERLLPPTSDITTESEIFNHQIDQVQRVYMHLKSLLYQVRPRNKISLPEHGLFKVDDKTMWSTVLALVACEWPNEAYIPTDGELQEVRKILQEEGFSGDPGWFLCIES</sequence>
<dbReference type="OrthoDB" id="3055419at2759"/>
<reference evidence="1" key="2">
    <citation type="submission" date="2021-10" db="EMBL/GenBank/DDBJ databases">
        <title>Phylogenomics reveals ancestral predisposition of the termite-cultivated fungus Termitomyces towards a domesticated lifestyle.</title>
        <authorList>
            <person name="Auxier B."/>
            <person name="Grum-Grzhimaylo A."/>
            <person name="Cardenas M.E."/>
            <person name="Lodge J.D."/>
            <person name="Laessoe T."/>
            <person name="Pedersen O."/>
            <person name="Smith M.E."/>
            <person name="Kuyper T.W."/>
            <person name="Franco-Molano E.A."/>
            <person name="Baroni T.J."/>
            <person name="Aanen D.K."/>
        </authorList>
    </citation>
    <scope>NUCLEOTIDE SEQUENCE</scope>
    <source>
        <strain evidence="1">D49</strain>
    </source>
</reference>
<accession>A0A9P7GRD9</accession>
<feature type="non-terminal residue" evidence="1">
    <location>
        <position position="1"/>
    </location>
</feature>
<name>A0A9P7GRD9_9AGAR</name>
<evidence type="ECO:0000313" key="2">
    <source>
        <dbReference type="Proteomes" id="UP000717328"/>
    </source>
</evidence>
<dbReference type="AlphaFoldDB" id="A0A9P7GRD9"/>
<proteinExistence type="predicted"/>
<dbReference type="EMBL" id="JABCKI010000003">
    <property type="protein sequence ID" value="KAG5654634.1"/>
    <property type="molecule type" value="Genomic_DNA"/>
</dbReference>
<dbReference type="Proteomes" id="UP000717328">
    <property type="component" value="Unassembled WGS sequence"/>
</dbReference>